<dbReference type="NCBIfam" id="TIGR00442">
    <property type="entry name" value="hisS"/>
    <property type="match status" value="1"/>
</dbReference>
<name>A0A6H1WV01_9BACT</name>
<dbReference type="InterPro" id="IPR045864">
    <property type="entry name" value="aa-tRNA-synth_II/BPL/LPL"/>
</dbReference>
<dbReference type="Gene3D" id="3.40.50.800">
    <property type="entry name" value="Anticodon-binding domain"/>
    <property type="match status" value="1"/>
</dbReference>
<feature type="binding site" evidence="10">
    <location>
        <begin position="80"/>
        <end position="82"/>
    </location>
    <ligand>
        <name>L-histidine</name>
        <dbReference type="ChEBI" id="CHEBI:57595"/>
    </ligand>
</feature>
<dbReference type="PROSITE" id="PS50862">
    <property type="entry name" value="AA_TRNA_LIGASE_II"/>
    <property type="match status" value="1"/>
</dbReference>
<evidence type="ECO:0000256" key="6">
    <source>
        <dbReference type="ARBA" id="ARBA00022917"/>
    </source>
</evidence>
<dbReference type="SUPFAM" id="SSF55681">
    <property type="entry name" value="Class II aaRS and biotin synthetases"/>
    <property type="match status" value="1"/>
</dbReference>
<comment type="subunit">
    <text evidence="2 9">Homodimer.</text>
</comment>
<keyword evidence="5 9" id="KW-0067">ATP-binding</keyword>
<dbReference type="GO" id="GO:0006427">
    <property type="term" value="P:histidyl-tRNA aminoacylation"/>
    <property type="evidence" value="ECO:0007669"/>
    <property type="project" value="UniProtKB-UniRule"/>
</dbReference>
<dbReference type="PANTHER" id="PTHR43707:SF1">
    <property type="entry name" value="HISTIDINE--TRNA LIGASE, MITOCHONDRIAL-RELATED"/>
    <property type="match status" value="1"/>
</dbReference>
<evidence type="ECO:0000313" key="12">
    <source>
        <dbReference type="EMBL" id="QJA06984.1"/>
    </source>
</evidence>
<evidence type="ECO:0000256" key="10">
    <source>
        <dbReference type="PIRSR" id="PIRSR001549-1"/>
    </source>
</evidence>
<dbReference type="InterPro" id="IPR004516">
    <property type="entry name" value="HisRS/HisZ"/>
</dbReference>
<organism evidence="12 13">
    <name type="scientific">Thermosulfurimonas marina</name>
    <dbReference type="NCBI Taxonomy" id="2047767"/>
    <lineage>
        <taxon>Bacteria</taxon>
        <taxon>Pseudomonadati</taxon>
        <taxon>Thermodesulfobacteriota</taxon>
        <taxon>Thermodesulfobacteria</taxon>
        <taxon>Thermodesulfobacteriales</taxon>
        <taxon>Thermodesulfobacteriaceae</taxon>
        <taxon>Thermosulfurimonas</taxon>
    </lineage>
</organism>
<keyword evidence="4 9" id="KW-0547">Nucleotide-binding</keyword>
<protein>
    <recommendedName>
        <fullName evidence="9">Histidine--tRNA ligase</fullName>
        <ecNumber evidence="9">6.1.1.21</ecNumber>
    </recommendedName>
    <alternativeName>
        <fullName evidence="9">Histidyl-tRNA synthetase</fullName>
        <shortName evidence="9">HisRS</shortName>
    </alternativeName>
</protein>
<feature type="binding site" evidence="10">
    <location>
        <position position="125"/>
    </location>
    <ligand>
        <name>L-histidine</name>
        <dbReference type="ChEBI" id="CHEBI:57595"/>
    </ligand>
</feature>
<dbReference type="PANTHER" id="PTHR43707">
    <property type="entry name" value="HISTIDYL-TRNA SYNTHETASE"/>
    <property type="match status" value="1"/>
</dbReference>
<evidence type="ECO:0000256" key="9">
    <source>
        <dbReference type="HAMAP-Rule" id="MF_00127"/>
    </source>
</evidence>
<dbReference type="HAMAP" id="MF_00127">
    <property type="entry name" value="His_tRNA_synth"/>
    <property type="match status" value="1"/>
</dbReference>
<comment type="subcellular location">
    <subcellularLocation>
        <location evidence="9">Cytoplasm</location>
    </subcellularLocation>
</comment>
<keyword evidence="13" id="KW-1185">Reference proteome</keyword>
<dbReference type="KEGG" id="tmai:FVE67_05890"/>
<dbReference type="Gene3D" id="3.30.930.10">
    <property type="entry name" value="Bira Bifunctional Protein, Domain 2"/>
    <property type="match status" value="1"/>
</dbReference>
<evidence type="ECO:0000256" key="2">
    <source>
        <dbReference type="ARBA" id="ARBA00011738"/>
    </source>
</evidence>
<keyword evidence="9" id="KW-0963">Cytoplasm</keyword>
<evidence type="ECO:0000256" key="1">
    <source>
        <dbReference type="ARBA" id="ARBA00008226"/>
    </source>
</evidence>
<dbReference type="PIRSF" id="PIRSF001549">
    <property type="entry name" value="His-tRNA_synth"/>
    <property type="match status" value="1"/>
</dbReference>
<evidence type="ECO:0000256" key="5">
    <source>
        <dbReference type="ARBA" id="ARBA00022840"/>
    </source>
</evidence>
<evidence type="ECO:0000256" key="3">
    <source>
        <dbReference type="ARBA" id="ARBA00022598"/>
    </source>
</evidence>
<evidence type="ECO:0000313" key="13">
    <source>
        <dbReference type="Proteomes" id="UP000501253"/>
    </source>
</evidence>
<dbReference type="Pfam" id="PF13393">
    <property type="entry name" value="tRNA-synt_His"/>
    <property type="match status" value="1"/>
</dbReference>
<keyword evidence="6 9" id="KW-0648">Protein biosynthesis</keyword>
<evidence type="ECO:0000256" key="4">
    <source>
        <dbReference type="ARBA" id="ARBA00022741"/>
    </source>
</evidence>
<dbReference type="InterPro" id="IPR015807">
    <property type="entry name" value="His-tRNA-ligase"/>
</dbReference>
<dbReference type="Proteomes" id="UP000501253">
    <property type="component" value="Chromosome"/>
</dbReference>
<dbReference type="InterPro" id="IPR036621">
    <property type="entry name" value="Anticodon-bd_dom_sf"/>
</dbReference>
<dbReference type="GO" id="GO:0005524">
    <property type="term" value="F:ATP binding"/>
    <property type="evidence" value="ECO:0007669"/>
    <property type="project" value="UniProtKB-UniRule"/>
</dbReference>
<dbReference type="InterPro" id="IPR006195">
    <property type="entry name" value="aa-tRNA-synth_II"/>
</dbReference>
<evidence type="ECO:0000256" key="7">
    <source>
        <dbReference type="ARBA" id="ARBA00023146"/>
    </source>
</evidence>
<evidence type="ECO:0000256" key="8">
    <source>
        <dbReference type="ARBA" id="ARBA00047639"/>
    </source>
</evidence>
<dbReference type="GO" id="GO:0005737">
    <property type="term" value="C:cytoplasm"/>
    <property type="evidence" value="ECO:0007669"/>
    <property type="project" value="UniProtKB-SubCell"/>
</dbReference>
<comment type="similarity">
    <text evidence="1 9">Belongs to the class-II aminoacyl-tRNA synthetase family.</text>
</comment>
<keyword evidence="3 9" id="KW-0436">Ligase</keyword>
<keyword evidence="7 9" id="KW-0030">Aminoacyl-tRNA synthetase</keyword>
<feature type="binding site" evidence="10">
    <location>
        <position position="256"/>
    </location>
    <ligand>
        <name>L-histidine</name>
        <dbReference type="ChEBI" id="CHEBI:57595"/>
    </ligand>
</feature>
<dbReference type="CDD" id="cd00773">
    <property type="entry name" value="HisRS-like_core"/>
    <property type="match status" value="1"/>
</dbReference>
<proteinExistence type="inferred from homology"/>
<accession>A0A6H1WV01</accession>
<dbReference type="CDD" id="cd00859">
    <property type="entry name" value="HisRS_anticodon"/>
    <property type="match status" value="1"/>
</dbReference>
<feature type="binding site" evidence="10">
    <location>
        <position position="111"/>
    </location>
    <ligand>
        <name>L-histidine</name>
        <dbReference type="ChEBI" id="CHEBI:57595"/>
    </ligand>
</feature>
<sequence length="420" mass="47433">MIKAVRGFKDILPEETPAWRKLEERAREILFRYGFSEIRLPILERTELFARGIGEATDIVEKEMYTFVDRSGESLTLRPEATAGMVRAFIEHGFQARPKPLKLFTLGPMFRHERPQKGRLRQFHQLDVEVFGEASPEMDAELVGMALEILSAGGAQGLKLEVNSLGCPECRTPYREVLQGFLEEHREALCEDCQRRTERNPLRALDCKRETCRRIYQEAPTLSRYLCEACRKHYQTFLQGLSLLGISFSENPHLVRGLDYYTRTIFEIKAPGLGAQDTVAAGGRYDGLVASLGGPETPAVGFAIGLERWLLCAQNLKPSPSRPDLFIAPLGEEARRASLWLSRTLRSRGLNVETDYSGRSLKALLRQADRLGAARALLLGERELSQGQALLRDLRTGEQTSIPFQDLKDLANRLLIEILF</sequence>
<dbReference type="InterPro" id="IPR041715">
    <property type="entry name" value="HisRS-like_core"/>
</dbReference>
<dbReference type="EC" id="6.1.1.21" evidence="9"/>
<dbReference type="GO" id="GO:0004821">
    <property type="term" value="F:histidine-tRNA ligase activity"/>
    <property type="evidence" value="ECO:0007669"/>
    <property type="project" value="UniProtKB-UniRule"/>
</dbReference>
<feature type="binding site" evidence="10">
    <location>
        <begin position="260"/>
        <end position="261"/>
    </location>
    <ligand>
        <name>L-histidine</name>
        <dbReference type="ChEBI" id="CHEBI:57595"/>
    </ligand>
</feature>
<dbReference type="Pfam" id="PF03129">
    <property type="entry name" value="HGTP_anticodon"/>
    <property type="match status" value="1"/>
</dbReference>
<comment type="catalytic activity">
    <reaction evidence="8 9">
        <text>tRNA(His) + L-histidine + ATP = L-histidyl-tRNA(His) + AMP + diphosphate + H(+)</text>
        <dbReference type="Rhea" id="RHEA:17313"/>
        <dbReference type="Rhea" id="RHEA-COMP:9665"/>
        <dbReference type="Rhea" id="RHEA-COMP:9689"/>
        <dbReference type="ChEBI" id="CHEBI:15378"/>
        <dbReference type="ChEBI" id="CHEBI:30616"/>
        <dbReference type="ChEBI" id="CHEBI:33019"/>
        <dbReference type="ChEBI" id="CHEBI:57595"/>
        <dbReference type="ChEBI" id="CHEBI:78442"/>
        <dbReference type="ChEBI" id="CHEBI:78527"/>
        <dbReference type="ChEBI" id="CHEBI:456215"/>
        <dbReference type="EC" id="6.1.1.21"/>
    </reaction>
</comment>
<feature type="domain" description="Aminoacyl-transfer RNA synthetases class-II family profile" evidence="11">
    <location>
        <begin position="1"/>
        <end position="311"/>
    </location>
</feature>
<dbReference type="InterPro" id="IPR033656">
    <property type="entry name" value="HisRS_anticodon"/>
</dbReference>
<dbReference type="SUPFAM" id="SSF52954">
    <property type="entry name" value="Class II aaRS ABD-related"/>
    <property type="match status" value="1"/>
</dbReference>
<dbReference type="AlphaFoldDB" id="A0A6H1WV01"/>
<dbReference type="InterPro" id="IPR004154">
    <property type="entry name" value="Anticodon-bd"/>
</dbReference>
<gene>
    <name evidence="9" type="primary">hisS</name>
    <name evidence="12" type="ORF">FVE67_05890</name>
</gene>
<feature type="binding site" evidence="10">
    <location>
        <position position="129"/>
    </location>
    <ligand>
        <name>L-histidine</name>
        <dbReference type="ChEBI" id="CHEBI:57595"/>
    </ligand>
</feature>
<evidence type="ECO:0000259" key="11">
    <source>
        <dbReference type="PROSITE" id="PS50862"/>
    </source>
</evidence>
<dbReference type="EMBL" id="CP042909">
    <property type="protein sequence ID" value="QJA06984.1"/>
    <property type="molecule type" value="Genomic_DNA"/>
</dbReference>
<reference evidence="12 13" key="1">
    <citation type="submission" date="2019-08" db="EMBL/GenBank/DDBJ databases">
        <title>Complete genome sequence of Thermosulfurimonas marina SU872T, an anaerobic thermophilic chemolithoautotrophic bacterium isolated from a shallow marine hydrothermal vent.</title>
        <authorList>
            <person name="Allioux M."/>
            <person name="Jebbar M."/>
            <person name="Slobodkina G."/>
            <person name="Slobodkin A."/>
            <person name="Moalic Y."/>
            <person name="Frolova A."/>
            <person name="Shao Z."/>
            <person name="Alain K."/>
        </authorList>
    </citation>
    <scope>NUCLEOTIDE SEQUENCE [LARGE SCALE GENOMIC DNA]</scope>
    <source>
        <strain evidence="12 13">SU872</strain>
    </source>
</reference>